<feature type="compositionally biased region" description="Low complexity" evidence="1">
    <location>
        <begin position="434"/>
        <end position="452"/>
    </location>
</feature>
<name>A0AAV4UFX8_9ARAC</name>
<feature type="compositionally biased region" description="Polar residues" evidence="1">
    <location>
        <begin position="712"/>
        <end position="721"/>
    </location>
</feature>
<reference evidence="2 3" key="1">
    <citation type="submission" date="2021-06" db="EMBL/GenBank/DDBJ databases">
        <title>Caerostris darwini draft genome.</title>
        <authorList>
            <person name="Kono N."/>
            <person name="Arakawa K."/>
        </authorList>
    </citation>
    <scope>NUCLEOTIDE SEQUENCE [LARGE SCALE GENOMIC DNA]</scope>
</reference>
<feature type="compositionally biased region" description="Polar residues" evidence="1">
    <location>
        <begin position="255"/>
        <end position="279"/>
    </location>
</feature>
<feature type="region of interest" description="Disordered" evidence="1">
    <location>
        <begin position="255"/>
        <end position="385"/>
    </location>
</feature>
<feature type="compositionally biased region" description="Polar residues" evidence="1">
    <location>
        <begin position="368"/>
        <end position="385"/>
    </location>
</feature>
<feature type="region of interest" description="Disordered" evidence="1">
    <location>
        <begin position="591"/>
        <end position="634"/>
    </location>
</feature>
<keyword evidence="3" id="KW-1185">Reference proteome</keyword>
<feature type="compositionally biased region" description="Low complexity" evidence="1">
    <location>
        <begin position="312"/>
        <end position="346"/>
    </location>
</feature>
<feature type="compositionally biased region" description="Polar residues" evidence="1">
    <location>
        <begin position="94"/>
        <end position="104"/>
    </location>
</feature>
<feature type="region of interest" description="Disordered" evidence="1">
    <location>
        <begin position="1"/>
        <end position="129"/>
    </location>
</feature>
<feature type="region of interest" description="Disordered" evidence="1">
    <location>
        <begin position="220"/>
        <end position="241"/>
    </location>
</feature>
<feature type="compositionally biased region" description="Polar residues" evidence="1">
    <location>
        <begin position="117"/>
        <end position="129"/>
    </location>
</feature>
<feature type="compositionally biased region" description="Polar residues" evidence="1">
    <location>
        <begin position="224"/>
        <end position="238"/>
    </location>
</feature>
<comment type="caution">
    <text evidence="2">The sequence shown here is derived from an EMBL/GenBank/DDBJ whole genome shotgun (WGS) entry which is preliminary data.</text>
</comment>
<sequence>MARLNQDLIPEYQRSQKQHTTPEYQRSQKQHTTPEYQRSQKQHTTPEYQRSQQEHTTPEYQRSQQEHTTPEYQRSQQEHTTPEYQRSQQEHATPECQRSQQQHTAPECQRSRKQHTTPEPLNTSHQNATSDEFQTVFGTSFKSLRPSTIDGINQLFLSRCVLSELSLSHCDYDELVQECKPFKICGLPLASFLPLAEPFKIVEKSPSLIRTQEESCDEIREAPETSNVYDSSKNTSLSKEGDALTSYSDTITFDNTSEESQQEKQVLNTSNVISTPETSETLKDFGDDSLIEEPTRSSTQFQSNYKMNEGKSSSQQCPSRSESSPSNLLDSPSSQFKSPSNISSIDDNIHRKSPSTGPDSISKKLRKNSYSQETKTSPAVQPDSLSNISFFENIQRKCSSDPDSVYTKLQPTVSPNLLGATTSIVQREGLSNISPTLSKSKKSPSTGPSSMSKKLRMTPDSEDIKSSPATEYESLLNVSQTDIAIQQKSPSDPDSVSKPLQGDSSSATGAISRIKVPESFPSSCSIIPEKVLSADFGSKDNRTTTTLRDLFRQNMTPVLPKHRVYSKFYEDDSPPTCSELFPKKLVFSSSGSSPDVLTSPEEKNETQNTSNNSLSEQISSHDSPNSISKENFSPNQSQLDWSYFAVSPVRPSKENQNQLSKEIETLSILRSYLSRMSNIPPPPPPRSSRLLQRELFADSNVIAEEDLDSEELSFNASSEQLTTDDDRDSLNTPDADTLTIELTKAQQQLPTDKLSPNSNTSSEDSNSNKYVHMHPDDLSDLMCYYCCSKCFLYVLHAMEDFKLEFIVKKNF</sequence>
<dbReference type="Proteomes" id="UP001054837">
    <property type="component" value="Unassembled WGS sequence"/>
</dbReference>
<feature type="compositionally biased region" description="Low complexity" evidence="1">
    <location>
        <begin position="755"/>
        <end position="768"/>
    </location>
</feature>
<feature type="compositionally biased region" description="Low complexity" evidence="1">
    <location>
        <begin position="488"/>
        <end position="499"/>
    </location>
</feature>
<feature type="region of interest" description="Disordered" evidence="1">
    <location>
        <begin position="485"/>
        <end position="513"/>
    </location>
</feature>
<proteinExistence type="predicted"/>
<organism evidence="2 3">
    <name type="scientific">Caerostris darwini</name>
    <dbReference type="NCBI Taxonomy" id="1538125"/>
    <lineage>
        <taxon>Eukaryota</taxon>
        <taxon>Metazoa</taxon>
        <taxon>Ecdysozoa</taxon>
        <taxon>Arthropoda</taxon>
        <taxon>Chelicerata</taxon>
        <taxon>Arachnida</taxon>
        <taxon>Araneae</taxon>
        <taxon>Araneomorphae</taxon>
        <taxon>Entelegynae</taxon>
        <taxon>Araneoidea</taxon>
        <taxon>Araneidae</taxon>
        <taxon>Caerostris</taxon>
    </lineage>
</organism>
<protein>
    <submittedName>
        <fullName evidence="2">Uncharacterized protein</fullName>
    </submittedName>
</protein>
<evidence type="ECO:0000256" key="1">
    <source>
        <dbReference type="SAM" id="MobiDB-lite"/>
    </source>
</evidence>
<evidence type="ECO:0000313" key="2">
    <source>
        <dbReference type="EMBL" id="GIY56678.1"/>
    </source>
</evidence>
<feature type="compositionally biased region" description="Polar residues" evidence="1">
    <location>
        <begin position="296"/>
        <end position="306"/>
    </location>
</feature>
<feature type="region of interest" description="Disordered" evidence="1">
    <location>
        <begin position="709"/>
        <end position="769"/>
    </location>
</feature>
<feature type="region of interest" description="Disordered" evidence="1">
    <location>
        <begin position="429"/>
        <end position="468"/>
    </location>
</feature>
<accession>A0AAV4UFX8</accession>
<dbReference type="AlphaFoldDB" id="A0AAV4UFX8"/>
<feature type="compositionally biased region" description="Polar residues" evidence="1">
    <location>
        <begin position="606"/>
        <end position="634"/>
    </location>
</feature>
<evidence type="ECO:0000313" key="3">
    <source>
        <dbReference type="Proteomes" id="UP001054837"/>
    </source>
</evidence>
<dbReference type="EMBL" id="BPLQ01011208">
    <property type="protein sequence ID" value="GIY56678.1"/>
    <property type="molecule type" value="Genomic_DNA"/>
</dbReference>
<gene>
    <name evidence="2" type="ORF">CDAR_121811</name>
</gene>
<feature type="compositionally biased region" description="Polar residues" evidence="1">
    <location>
        <begin position="13"/>
        <end position="51"/>
    </location>
</feature>